<evidence type="ECO:0008006" key="3">
    <source>
        <dbReference type="Google" id="ProtNLM"/>
    </source>
</evidence>
<dbReference type="AlphaFoldDB" id="A0A392PN77"/>
<protein>
    <recommendedName>
        <fullName evidence="3">Gag-pol polyprotein</fullName>
    </recommendedName>
</protein>
<evidence type="ECO:0000313" key="2">
    <source>
        <dbReference type="Proteomes" id="UP000265520"/>
    </source>
</evidence>
<dbReference type="Proteomes" id="UP000265520">
    <property type="component" value="Unassembled WGS sequence"/>
</dbReference>
<proteinExistence type="predicted"/>
<comment type="caution">
    <text evidence="1">The sequence shown here is derived from an EMBL/GenBank/DDBJ whole genome shotgun (WGS) entry which is preliminary data.</text>
</comment>
<dbReference type="EMBL" id="LXQA010088656">
    <property type="protein sequence ID" value="MCI13553.1"/>
    <property type="molecule type" value="Genomic_DNA"/>
</dbReference>
<sequence>GPPSTFANYTPLNKSREAILAECNSSEFTKAGIKFLKQPPPKPNQDRSRYCRYHKSYGHLIEDCIQLKDAIEILIRNRQLREFVKRKENSRPENVETSAVEEVQPAATGQKVALCVSQPEDFVVLDHFEDSYVAPTLNEWENFPEAMAKGRSVPLAFYLEELPGGSANSQIPLLVRADMANYDVRRMLVDPGSSCDI</sequence>
<name>A0A392PN77_9FABA</name>
<feature type="non-terminal residue" evidence="1">
    <location>
        <position position="197"/>
    </location>
</feature>
<organism evidence="1 2">
    <name type="scientific">Trifolium medium</name>
    <dbReference type="NCBI Taxonomy" id="97028"/>
    <lineage>
        <taxon>Eukaryota</taxon>
        <taxon>Viridiplantae</taxon>
        <taxon>Streptophyta</taxon>
        <taxon>Embryophyta</taxon>
        <taxon>Tracheophyta</taxon>
        <taxon>Spermatophyta</taxon>
        <taxon>Magnoliopsida</taxon>
        <taxon>eudicotyledons</taxon>
        <taxon>Gunneridae</taxon>
        <taxon>Pentapetalae</taxon>
        <taxon>rosids</taxon>
        <taxon>fabids</taxon>
        <taxon>Fabales</taxon>
        <taxon>Fabaceae</taxon>
        <taxon>Papilionoideae</taxon>
        <taxon>50 kb inversion clade</taxon>
        <taxon>NPAAA clade</taxon>
        <taxon>Hologalegina</taxon>
        <taxon>IRL clade</taxon>
        <taxon>Trifolieae</taxon>
        <taxon>Trifolium</taxon>
    </lineage>
</organism>
<reference evidence="1 2" key="1">
    <citation type="journal article" date="2018" name="Front. Plant Sci.">
        <title>Red Clover (Trifolium pratense) and Zigzag Clover (T. medium) - A Picture of Genomic Similarities and Differences.</title>
        <authorList>
            <person name="Dluhosova J."/>
            <person name="Istvanek J."/>
            <person name="Nedelnik J."/>
            <person name="Repkova J."/>
        </authorList>
    </citation>
    <scope>NUCLEOTIDE SEQUENCE [LARGE SCALE GENOMIC DNA]</scope>
    <source>
        <strain evidence="2">cv. 10/8</strain>
        <tissue evidence="1">Leaf</tissue>
    </source>
</reference>
<feature type="non-terminal residue" evidence="1">
    <location>
        <position position="1"/>
    </location>
</feature>
<keyword evidence="2" id="KW-1185">Reference proteome</keyword>
<accession>A0A392PN77</accession>
<evidence type="ECO:0000313" key="1">
    <source>
        <dbReference type="EMBL" id="MCI13553.1"/>
    </source>
</evidence>